<proteinExistence type="predicted"/>
<feature type="domain" description="Anillin homology" evidence="1">
    <location>
        <begin position="57"/>
        <end position="216"/>
    </location>
</feature>
<keyword evidence="3" id="KW-1185">Reference proteome</keyword>
<name>A0A4E9FH37_BRUMA</name>
<dbReference type="Proteomes" id="UP000006672">
    <property type="component" value="Unassembled WGS sequence"/>
</dbReference>
<evidence type="ECO:0000313" key="3">
    <source>
        <dbReference type="Proteomes" id="UP000006672"/>
    </source>
</evidence>
<dbReference type="AlphaFoldDB" id="A0A4E9FH37"/>
<accession>A0A4E9FH37</accession>
<reference evidence="4" key="3">
    <citation type="submission" date="2019-12" db="UniProtKB">
        <authorList>
            <consortium name="WormBaseParasite"/>
        </authorList>
    </citation>
    <scope>IDENTIFICATION</scope>
</reference>
<dbReference type="GO" id="GO:0005826">
    <property type="term" value="C:actomyosin contractile ring"/>
    <property type="evidence" value="ECO:0007669"/>
    <property type="project" value="TreeGrafter"/>
</dbReference>
<dbReference type="GeneID" id="66058343"/>
<dbReference type="KEGG" id="bmy:BM_BM1589"/>
<reference evidence="3" key="1">
    <citation type="journal article" date="2007" name="Science">
        <title>Draft genome of the filarial nematode parasite Brugia malayi.</title>
        <authorList>
            <person name="Ghedin E."/>
            <person name="Wang S."/>
            <person name="Spiro D."/>
            <person name="Caler E."/>
            <person name="Zhao Q."/>
            <person name="Crabtree J."/>
            <person name="Allen J.E."/>
            <person name="Delcher A.L."/>
            <person name="Guiliano D.B."/>
            <person name="Miranda-Saavedra D."/>
            <person name="Angiuoli S.V."/>
            <person name="Creasy T."/>
            <person name="Amedeo P."/>
            <person name="Haas B."/>
            <person name="El-Sayed N.M."/>
            <person name="Wortman J.R."/>
            <person name="Feldblyum T."/>
            <person name="Tallon L."/>
            <person name="Schatz M."/>
            <person name="Shumway M."/>
            <person name="Koo H."/>
            <person name="Salzberg S.L."/>
            <person name="Schobel S."/>
            <person name="Pertea M."/>
            <person name="Pop M."/>
            <person name="White O."/>
            <person name="Barton G.J."/>
            <person name="Carlow C.K."/>
            <person name="Crawford M.J."/>
            <person name="Daub J."/>
            <person name="Dimmic M.W."/>
            <person name="Estes C.F."/>
            <person name="Foster J.M."/>
            <person name="Ganatra M."/>
            <person name="Gregory W.F."/>
            <person name="Johnson N.M."/>
            <person name="Jin J."/>
            <person name="Komuniecki R."/>
            <person name="Korf I."/>
            <person name="Kumar S."/>
            <person name="Laney S."/>
            <person name="Li B.W."/>
            <person name="Li W."/>
            <person name="Lindblom T.H."/>
            <person name="Lustigman S."/>
            <person name="Ma D."/>
            <person name="Maina C.V."/>
            <person name="Martin D.M."/>
            <person name="McCarter J.P."/>
            <person name="McReynolds L."/>
            <person name="Mitreva M."/>
            <person name="Nutman T.B."/>
            <person name="Parkinson J."/>
            <person name="Peregrin-Alvarez J.M."/>
            <person name="Poole C."/>
            <person name="Ren Q."/>
            <person name="Saunders L."/>
            <person name="Sluder A.E."/>
            <person name="Smith K."/>
            <person name="Stanke M."/>
            <person name="Unnasch T.R."/>
            <person name="Ware J."/>
            <person name="Wei A.D."/>
            <person name="Weil G."/>
            <person name="Williams D.J."/>
            <person name="Zhang Y."/>
            <person name="Williams S.A."/>
            <person name="Fraser-Liggett C."/>
            <person name="Slatko B."/>
            <person name="Blaxter M.L."/>
            <person name="Scott A.L."/>
        </authorList>
    </citation>
    <scope>NUCLEOTIDE SEQUENCE</scope>
    <source>
        <strain evidence="3">FR3</strain>
    </source>
</reference>
<dbReference type="GO" id="GO:0031106">
    <property type="term" value="P:septin ring organization"/>
    <property type="evidence" value="ECO:0007669"/>
    <property type="project" value="TreeGrafter"/>
</dbReference>
<dbReference type="InterPro" id="IPR012966">
    <property type="entry name" value="AHD"/>
</dbReference>
<evidence type="ECO:0000313" key="4">
    <source>
        <dbReference type="WBParaSite" id="Bm1589a.1"/>
    </source>
</evidence>
<protein>
    <submittedName>
        <fullName evidence="4">Anillin homology domain-containing protein</fullName>
    </submittedName>
</protein>
<organism evidence="2">
    <name type="scientific">Brugia malayi</name>
    <name type="common">Filarial nematode worm</name>
    <dbReference type="NCBI Taxonomy" id="6279"/>
    <lineage>
        <taxon>Eukaryota</taxon>
        <taxon>Metazoa</taxon>
        <taxon>Ecdysozoa</taxon>
        <taxon>Nematoda</taxon>
        <taxon>Chromadorea</taxon>
        <taxon>Rhabditida</taxon>
        <taxon>Spirurina</taxon>
        <taxon>Spiruromorpha</taxon>
        <taxon>Filarioidea</taxon>
        <taxon>Onchocercidae</taxon>
        <taxon>Brugia</taxon>
    </lineage>
</organism>
<evidence type="ECO:0000313" key="2">
    <source>
        <dbReference type="EMBL" id="VIO92521.1"/>
    </source>
</evidence>
<accession>A0A5S6PC16</accession>
<dbReference type="GO" id="GO:0000915">
    <property type="term" value="P:actomyosin contractile ring assembly"/>
    <property type="evidence" value="ECO:0007669"/>
    <property type="project" value="TreeGrafter"/>
</dbReference>
<evidence type="ECO:0000259" key="1">
    <source>
        <dbReference type="Pfam" id="PF08174"/>
    </source>
</evidence>
<sequence>MANANACDGTISILVGESQSGANVLSTKLAHQKVFTAKAIREREVQRMSTLSNSPSRARIGISHLSVPLAWNSDEHFGTRGEGKVYSMFVSLQATNNVNDSRIVTAVDRTCTDVAFTDSFVFENQPVDFEIEIQLYASRTDGGDSNQSLKQKLTRSFGRRFGANYKTNLLNDDTIPFDSLMNGENGSNGSNGSSQDSSNNKCFHLLGRTTLTLSDAKPKVGIYDLHLSPNAANYGPPLYGNIRCRIVAQPNSVAMPLSDGILTIKPIGYDCLYQNMRCRLQAGVLRCATSNSLQNQILLHIYINKDSKILACKHQRSIIVTSDCYLAGTKYDKQFILTSDSEEDIAAWRHAISLQIADCEQWGEFAVSSIRLTVEPDHPDVVLLSRMNGRRLYDEIQIQVNGGMQGILKTHTCNSHRNFTIDSSKMVSFAPTTKSIHTAPSGRRRNSRSHIRNLFQPVTNTEYRYVINLPIRDVRAFQKTNDTSSKSTTNGYINNLSSYAQMNGGQYNDQDETNATPVDVYDVVPENWSENFFKNFKKTFQKSFGVLKNRKSLEVSRF</sequence>
<dbReference type="CTD" id="66058343"/>
<dbReference type="PANTHER" id="PTHR21538:SF24">
    <property type="entry name" value="PH DOMAIN-CONTAINING PROTEIN"/>
    <property type="match status" value="1"/>
</dbReference>
<dbReference type="OrthoDB" id="5817051at2759"/>
<gene>
    <name evidence="2 4" type="primary">Bm1589</name>
    <name evidence="2" type="ORF">BM_BM1589</name>
</gene>
<dbReference type="EMBL" id="CAAKNF010000192">
    <property type="protein sequence ID" value="VIO92521.1"/>
    <property type="molecule type" value="Genomic_DNA"/>
</dbReference>
<dbReference type="InterPro" id="IPR051364">
    <property type="entry name" value="Cytokinesis/Rho-signaling"/>
</dbReference>
<dbReference type="RefSeq" id="XP_042933662.1">
    <property type="nucleotide sequence ID" value="XM_043077728.1"/>
</dbReference>
<reference evidence="2" key="2">
    <citation type="submission" date="2019-04" db="EMBL/GenBank/DDBJ databases">
        <authorList>
            <person name="Howe K."/>
            <person name="Paulini M."/>
            <person name="Williams G."/>
        </authorList>
    </citation>
    <scope>NUCLEOTIDE SEQUENCE [LARGE SCALE GENOMIC DNA]</scope>
    <source>
        <strain evidence="2">FR3</strain>
    </source>
</reference>
<dbReference type="WBParaSite" id="Bm1589a.1">
    <property type="protein sequence ID" value="Bm1589a.1"/>
    <property type="gene ID" value="WBGene00221850"/>
</dbReference>
<dbReference type="Pfam" id="PF08174">
    <property type="entry name" value="Anillin"/>
    <property type="match status" value="1"/>
</dbReference>
<dbReference type="GO" id="GO:0000281">
    <property type="term" value="P:mitotic cytokinesis"/>
    <property type="evidence" value="ECO:0007669"/>
    <property type="project" value="TreeGrafter"/>
</dbReference>
<dbReference type="PANTHER" id="PTHR21538">
    <property type="entry name" value="ANILLIN/RHOTEKIN RTKN"/>
    <property type="match status" value="1"/>
</dbReference>
<dbReference type="STRING" id="6279.A0A5S6PC16"/>